<protein>
    <submittedName>
        <fullName evidence="4">ABC transporter substrate-binding protein</fullName>
    </submittedName>
</protein>
<feature type="region of interest" description="Disordered" evidence="2">
    <location>
        <begin position="35"/>
        <end position="68"/>
    </location>
</feature>
<dbReference type="Proteomes" id="UP000054387">
    <property type="component" value="Unassembled WGS sequence"/>
</dbReference>
<dbReference type="RefSeq" id="WP_058581542.1">
    <property type="nucleotide sequence ID" value="NZ_LOPU01000018.1"/>
</dbReference>
<name>A0A0W1R9P4_9EURY</name>
<keyword evidence="5" id="KW-1185">Reference proteome</keyword>
<dbReference type="PROSITE" id="PS51318">
    <property type="entry name" value="TAT"/>
    <property type="match status" value="1"/>
</dbReference>
<dbReference type="InterPro" id="IPR006311">
    <property type="entry name" value="TAT_signal"/>
</dbReference>
<dbReference type="Pfam" id="PF13458">
    <property type="entry name" value="Peripla_BP_6"/>
    <property type="match status" value="1"/>
</dbReference>
<accession>A0A0W1R9P4</accession>
<dbReference type="EMBL" id="LOPU01000018">
    <property type="protein sequence ID" value="KTG10188.1"/>
    <property type="molecule type" value="Genomic_DNA"/>
</dbReference>
<dbReference type="Gene3D" id="3.40.50.2300">
    <property type="match status" value="2"/>
</dbReference>
<dbReference type="PANTHER" id="PTHR30483:SF6">
    <property type="entry name" value="PERIPLASMIC BINDING PROTEIN OF ABC TRANSPORTER FOR NATURAL AMINO ACIDS"/>
    <property type="match status" value="1"/>
</dbReference>
<feature type="region of interest" description="Disordered" evidence="2">
    <location>
        <begin position="166"/>
        <end position="185"/>
    </location>
</feature>
<dbReference type="CDD" id="cd06346">
    <property type="entry name" value="PBP1_ABC_ligand_binding-like"/>
    <property type="match status" value="1"/>
</dbReference>
<feature type="compositionally biased region" description="Gly residues" evidence="2">
    <location>
        <begin position="35"/>
        <end position="65"/>
    </location>
</feature>
<dbReference type="AlphaFoldDB" id="A0A0W1R9P4"/>
<dbReference type="SUPFAM" id="SSF53822">
    <property type="entry name" value="Periplasmic binding protein-like I"/>
    <property type="match status" value="1"/>
</dbReference>
<dbReference type="InterPro" id="IPR051010">
    <property type="entry name" value="BCAA_transport"/>
</dbReference>
<sequence length="438" mass="45511">MSNDNNKLDRRTLLKLSGAGGISFVVAGCLEGGSGDGEGTDGGNGSGGGGSGNDSGGSGGSGGGSDSYTIGMVDSLTGSLAPYGERNERGRELALSAINEAGIGDGGQMEVIVEDDESTNQAGVNAARKLVNQDGVPLIVGTVGSGVSIAIHDSVVSGTDTVQISQNSTSPALTDKPDLLRTSPSGNAKGRALAQLIGEDHDSVAVTWINNDYGQGLSEVFANSFEGNVAYNTPHDQGQSSYRGQLSEMAGTNATAWLFITYADEYTVMVNEAYDQGFNEQVDYYGAESTIADAILENTEPGSQNGMTGVTESAPTDQESYQNFRDTFEEEFGQTPTVWAAYAYDAITIAALSVEAADEFTGAALSEVVRDVTRPDGQEVFSFEEAKGVLADGGSAADINYQGVSGPIDLDDNGDPKGFYQVYSVEDHEYVFGDFITG</sequence>
<comment type="caution">
    <text evidence="4">The sequence shown here is derived from an EMBL/GenBank/DDBJ whole genome shotgun (WGS) entry which is preliminary data.</text>
</comment>
<evidence type="ECO:0000313" key="4">
    <source>
        <dbReference type="EMBL" id="KTG10188.1"/>
    </source>
</evidence>
<evidence type="ECO:0000256" key="1">
    <source>
        <dbReference type="ARBA" id="ARBA00022729"/>
    </source>
</evidence>
<dbReference type="PANTHER" id="PTHR30483">
    <property type="entry name" value="LEUCINE-SPECIFIC-BINDING PROTEIN"/>
    <property type="match status" value="1"/>
</dbReference>
<dbReference type="STRING" id="1514971.AUR64_11415"/>
<feature type="domain" description="Leucine-binding protein" evidence="3">
    <location>
        <begin position="68"/>
        <end position="373"/>
    </location>
</feature>
<evidence type="ECO:0000313" key="5">
    <source>
        <dbReference type="Proteomes" id="UP000054387"/>
    </source>
</evidence>
<keyword evidence="1" id="KW-0732">Signal</keyword>
<dbReference type="OrthoDB" id="147794at2157"/>
<gene>
    <name evidence="4" type="ORF">AUR64_11415</name>
</gene>
<evidence type="ECO:0000259" key="3">
    <source>
        <dbReference type="Pfam" id="PF13458"/>
    </source>
</evidence>
<evidence type="ECO:0000256" key="2">
    <source>
        <dbReference type="SAM" id="MobiDB-lite"/>
    </source>
</evidence>
<dbReference type="PROSITE" id="PS51257">
    <property type="entry name" value="PROKAR_LIPOPROTEIN"/>
    <property type="match status" value="1"/>
</dbReference>
<organism evidence="4 5">
    <name type="scientific">Haloprofundus marisrubri</name>
    <dbReference type="NCBI Taxonomy" id="1514971"/>
    <lineage>
        <taxon>Archaea</taxon>
        <taxon>Methanobacteriati</taxon>
        <taxon>Methanobacteriota</taxon>
        <taxon>Stenosarchaea group</taxon>
        <taxon>Halobacteria</taxon>
        <taxon>Halobacteriales</taxon>
        <taxon>Haloferacaceae</taxon>
        <taxon>Haloprofundus</taxon>
    </lineage>
</organism>
<dbReference type="InterPro" id="IPR028081">
    <property type="entry name" value="Leu-bd"/>
</dbReference>
<reference evidence="4 5" key="1">
    <citation type="submission" date="2015-12" db="EMBL/GenBank/DDBJ databases">
        <title>Haloprofundus marisrubri gen. nov., sp. nov., an extremely halophilic archaeon isolated from the Discovery deep brine-seawater interface in the Red Sea.</title>
        <authorList>
            <person name="Zhang G."/>
            <person name="Stingl U."/>
            <person name="Rashid M."/>
        </authorList>
    </citation>
    <scope>NUCLEOTIDE SEQUENCE [LARGE SCALE GENOMIC DNA]</scope>
    <source>
        <strain evidence="4 5">SB9</strain>
    </source>
</reference>
<proteinExistence type="predicted"/>
<dbReference type="InterPro" id="IPR028082">
    <property type="entry name" value="Peripla_BP_I"/>
</dbReference>